<reference evidence="9" key="1">
    <citation type="journal article" date="2016" name="Nat. Commun.">
        <title>The channel catfish genome sequence provides insights into the evolution of scale formation in teleosts.</title>
        <authorList>
            <person name="Liu Z."/>
            <person name="Liu S."/>
            <person name="Yao J."/>
            <person name="Bao L."/>
            <person name="Zhang J."/>
            <person name="Li Y."/>
            <person name="Jiang C."/>
            <person name="Sun L."/>
            <person name="Wang R."/>
            <person name="Zhang Y."/>
            <person name="Zhou T."/>
            <person name="Zeng Q."/>
            <person name="Fu Q."/>
            <person name="Gao S."/>
            <person name="Li N."/>
            <person name="Koren S."/>
            <person name="Jiang Y."/>
            <person name="Zimin A."/>
            <person name="Xu P."/>
            <person name="Phillippy A.M."/>
            <person name="Geng X."/>
            <person name="Song L."/>
            <person name="Sun F."/>
            <person name="Li C."/>
            <person name="Wang X."/>
            <person name="Chen A."/>
            <person name="Jin Y."/>
            <person name="Yuan Z."/>
            <person name="Yang Y."/>
            <person name="Tan S."/>
            <person name="Peatman E."/>
            <person name="Lu J."/>
            <person name="Qin Z."/>
            <person name="Dunham R."/>
            <person name="Li Z."/>
            <person name="Sonstegard T."/>
            <person name="Feng J."/>
            <person name="Danzmann R.G."/>
            <person name="Schroeder S."/>
            <person name="Scheffler B."/>
            <person name="Duke M.V."/>
            <person name="Ballard L."/>
            <person name="Kucuktas H."/>
            <person name="Kaltenboeck L."/>
            <person name="Liu H."/>
            <person name="Armbruster J."/>
            <person name="Xie Y."/>
            <person name="Kirby M.L."/>
            <person name="Tian Y."/>
            <person name="Flanagan M.E."/>
            <person name="Mu W."/>
            <person name="Waldbieser G.C."/>
        </authorList>
    </citation>
    <scope>NUCLEOTIDE SEQUENCE [LARGE SCALE GENOMIC DNA]</scope>
    <source>
        <strain evidence="9">SDA103</strain>
    </source>
</reference>
<dbReference type="GO" id="GO:0007219">
    <property type="term" value="P:Notch signaling pathway"/>
    <property type="evidence" value="ECO:0007669"/>
    <property type="project" value="InterPro"/>
</dbReference>
<dbReference type="GO" id="GO:0061630">
    <property type="term" value="F:ubiquitin protein ligase activity"/>
    <property type="evidence" value="ECO:0007669"/>
    <property type="project" value="UniProtKB-EC"/>
</dbReference>
<dbReference type="GO" id="GO:0046872">
    <property type="term" value="F:metal ion binding"/>
    <property type="evidence" value="ECO:0007669"/>
    <property type="project" value="UniProtKB-KW"/>
</dbReference>
<dbReference type="Gene3D" id="3.30.390.130">
    <property type="match status" value="1"/>
</dbReference>
<dbReference type="InterPro" id="IPR039396">
    <property type="entry name" value="Deltex_C"/>
</dbReference>
<dbReference type="InterPro" id="IPR012677">
    <property type="entry name" value="Nucleotide-bd_a/b_plait_sf"/>
</dbReference>
<organism evidence="9 10">
    <name type="scientific">Ictalurus punctatus</name>
    <name type="common">Channel catfish</name>
    <name type="synonym">Silurus punctatus</name>
    <dbReference type="NCBI Taxonomy" id="7998"/>
    <lineage>
        <taxon>Eukaryota</taxon>
        <taxon>Metazoa</taxon>
        <taxon>Chordata</taxon>
        <taxon>Craniata</taxon>
        <taxon>Vertebrata</taxon>
        <taxon>Euteleostomi</taxon>
        <taxon>Actinopterygii</taxon>
        <taxon>Neopterygii</taxon>
        <taxon>Teleostei</taxon>
        <taxon>Ostariophysi</taxon>
        <taxon>Siluriformes</taxon>
        <taxon>Ictaluridae</taxon>
        <taxon>Ictalurus</taxon>
    </lineage>
</organism>
<evidence type="ECO:0000256" key="3">
    <source>
        <dbReference type="ARBA" id="ARBA00012483"/>
    </source>
</evidence>
<keyword evidence="5" id="KW-0479">Metal-binding</keyword>
<evidence type="ECO:0000259" key="8">
    <source>
        <dbReference type="Pfam" id="PF18102"/>
    </source>
</evidence>
<proteinExistence type="predicted"/>
<comment type="catalytic activity">
    <reaction evidence="1">
        <text>S-ubiquitinyl-[E2 ubiquitin-conjugating enzyme]-L-cysteine + [acceptor protein]-L-lysine = [E2 ubiquitin-conjugating enzyme]-L-cysteine + N(6)-ubiquitinyl-[acceptor protein]-L-lysine.</text>
        <dbReference type="EC" id="2.3.2.27"/>
    </reaction>
</comment>
<evidence type="ECO:0000259" key="7">
    <source>
        <dbReference type="Pfam" id="PF07292"/>
    </source>
</evidence>
<dbReference type="InterPro" id="IPR039399">
    <property type="entry name" value="Deltex_C_sf"/>
</dbReference>
<dbReference type="RefSeq" id="XP_017344558.1">
    <property type="nucleotide sequence ID" value="XM_017489069.3"/>
</dbReference>
<feature type="compositionally biased region" description="Polar residues" evidence="6">
    <location>
        <begin position="877"/>
        <end position="888"/>
    </location>
</feature>
<evidence type="ECO:0000313" key="9">
    <source>
        <dbReference type="Proteomes" id="UP000221080"/>
    </source>
</evidence>
<comment type="pathway">
    <text evidence="2">Protein modification; protein ubiquitination.</text>
</comment>
<keyword evidence="9" id="KW-1185">Reference proteome</keyword>
<dbReference type="GeneID" id="108276929"/>
<accession>A0A2D0SPX0</accession>
<feature type="compositionally biased region" description="Polar residues" evidence="6">
    <location>
        <begin position="598"/>
        <end position="620"/>
    </location>
</feature>
<dbReference type="KEGG" id="ipu:108276929"/>
<evidence type="ECO:0000313" key="10">
    <source>
        <dbReference type="RefSeq" id="XP_017344551.1"/>
    </source>
</evidence>
<evidence type="ECO:0000313" key="11">
    <source>
        <dbReference type="RefSeq" id="XP_017344558.1"/>
    </source>
</evidence>
<feature type="compositionally biased region" description="Low complexity" evidence="6">
    <location>
        <begin position="582"/>
        <end position="597"/>
    </location>
</feature>
<dbReference type="OrthoDB" id="527344at2759"/>
<dbReference type="InterPro" id="IPR009909">
    <property type="entry name" value="Nmi/IFP35_dom"/>
</dbReference>
<feature type="domain" description="NID" evidence="7">
    <location>
        <begin position="6"/>
        <end position="41"/>
    </location>
</feature>
<evidence type="ECO:0000256" key="2">
    <source>
        <dbReference type="ARBA" id="ARBA00004906"/>
    </source>
</evidence>
<evidence type="ECO:0000256" key="1">
    <source>
        <dbReference type="ARBA" id="ARBA00000900"/>
    </source>
</evidence>
<feature type="compositionally biased region" description="Polar residues" evidence="6">
    <location>
        <begin position="901"/>
        <end position="911"/>
    </location>
</feature>
<evidence type="ECO:0000256" key="5">
    <source>
        <dbReference type="ARBA" id="ARBA00022723"/>
    </source>
</evidence>
<feature type="domain" description="Deltex C-terminal" evidence="8">
    <location>
        <begin position="1004"/>
        <end position="1130"/>
    </location>
</feature>
<dbReference type="Pfam" id="PF07292">
    <property type="entry name" value="NID"/>
    <property type="match status" value="1"/>
</dbReference>
<dbReference type="Pfam" id="PF18102">
    <property type="entry name" value="DTC"/>
    <property type="match status" value="1"/>
</dbReference>
<dbReference type="Gene3D" id="3.30.70.330">
    <property type="match status" value="1"/>
</dbReference>
<feature type="region of interest" description="Disordered" evidence="6">
    <location>
        <begin position="873"/>
        <end position="911"/>
    </location>
</feature>
<sequence>MAEMGHTVLVRGLPADIEHERLEDKLLIHFLRERNGGGEISSLTIKAPDPCAIITFEDSRVAHSVWSHKPHVLEVDGRMYELSLRFPWQESLHLNKVILDMSVTIDCNHLLLGEETIRTLTEKFPGLGVHYSKPQRHCTLKGPYSEVNDVVSHLIELLEDFEHPSEENLFFARESDKVHSHHKGKDNPPDQSNGLHFGGAVSLHQESRYPRPKENSLKLSKAQTRSDEKIKDWVDAVDAVDVEALSLIMEADVFAYLCSRSEEYQSILQNHGVHVVDVTSAGVTTLYLQSNAKVEIGSEAEKHMYYARKELSQLYQQVEGNLRRAQIPVSALNLCGGQTEAFKDLESLLPKVLLSSDQTHVYIVGESSEVSQAKQILLFGSPDENLKAKQEISLPLSQSYSYSPISESETMQIAGASSESSTMTPKMRISDAEKRVRTGEEYKLAARFKNSDMGLLGFGPVERGRTRERQDSTKGFNTSTVASNSGPILSTNSFLGTAGTVNSDQATASQVSAFKATGVNNVEDDILFQKIEPLSFTYTLKNSGQVSNKVSRTSCTSRVTPAFKAPLSTPVDALTELDKLSKTTGSTEESTTTSTSSLRRANSFSGRPLQKQETQKTGINEKSCLATHSFRRARSGSLNSRMSAEALPSSTISRAVTVSTLMWRYIKETYHADLNVLISDLQVSEDHVDKYKTMVILQGSASSKVEECQHELQKLVDVISSDFCVQNLQLADLGVTEGSDMFKECCSNICSHFSKIVLQHVKDTVFLMGPKSLCSQANEMLKELFPNGFSNSESLGNTFTHQGGIDQSHANASAKQMPIKSDNQTRPNQNKANSESPAKGRLKGYSKGESRNASYMQSPKPVAKEMLKKASDLEISKTGSLPSKSSEASRVLLGPRDEWQKPSSLTTQKRQKATTLTLKQTNFPISKQLESCVCGENGTETSCGIFLCSNCRQLHTQCMVCSKVNAANKPSKEMQVHPLKDEQNTKELKGIEAGTRQKQEQGIQGTMRCMELSVSLPGYEQFRTAKITYSIPDGIQGEEHPNPGLPFQGGLFEAYLPLSLKGQGLLQCLEKAFKQGFTFTVCPSNNTVRAQITWSRIPHKTKITGGKSGNGFPDSTYLKDLSEALRTCGIEGAEM</sequence>
<dbReference type="OMA" id="VTIDCSQ"/>
<evidence type="ECO:0000256" key="4">
    <source>
        <dbReference type="ARBA" id="ARBA00022679"/>
    </source>
</evidence>
<feature type="region of interest" description="Disordered" evidence="6">
    <location>
        <begin position="177"/>
        <end position="198"/>
    </location>
</feature>
<dbReference type="GO" id="GO:0016567">
    <property type="term" value="P:protein ubiquitination"/>
    <property type="evidence" value="ECO:0007669"/>
    <property type="project" value="UniProtKB-UniPathway"/>
</dbReference>
<keyword evidence="4" id="KW-0808">Transferase</keyword>
<evidence type="ECO:0000256" key="6">
    <source>
        <dbReference type="SAM" id="MobiDB-lite"/>
    </source>
</evidence>
<feature type="compositionally biased region" description="Polar residues" evidence="6">
    <location>
        <begin position="821"/>
        <end position="836"/>
    </location>
</feature>
<gene>
    <name evidence="10 11" type="primary">si:busm1-163l24.3</name>
</gene>
<dbReference type="PANTHER" id="PTHR12622">
    <property type="entry name" value="DELTEX-RELATED"/>
    <property type="match status" value="1"/>
</dbReference>
<dbReference type="EC" id="2.3.2.27" evidence="3"/>
<dbReference type="RefSeq" id="XP_017344551.1">
    <property type="nucleotide sequence ID" value="XM_017489062.3"/>
</dbReference>
<dbReference type="UniPathway" id="UPA00143"/>
<dbReference type="InterPro" id="IPR039398">
    <property type="entry name" value="Deltex_fam"/>
</dbReference>
<feature type="region of interest" description="Disordered" evidence="6">
    <location>
        <begin position="579"/>
        <end position="620"/>
    </location>
</feature>
<protein>
    <recommendedName>
        <fullName evidence="3">RING-type E3 ubiquitin transferase</fullName>
        <ecNumber evidence="3">2.3.2.27</ecNumber>
    </recommendedName>
</protein>
<dbReference type="Proteomes" id="UP000221080">
    <property type="component" value="Chromosome 2"/>
</dbReference>
<reference evidence="10 11" key="2">
    <citation type="submission" date="2025-04" db="UniProtKB">
        <authorList>
            <consortium name="RefSeq"/>
        </authorList>
    </citation>
    <scope>IDENTIFICATION</scope>
    <source>
        <tissue evidence="10 11">Blood</tissue>
    </source>
</reference>
<feature type="region of interest" description="Disordered" evidence="6">
    <location>
        <begin position="796"/>
        <end position="859"/>
    </location>
</feature>
<dbReference type="AlphaFoldDB" id="A0A2D0SPX0"/>
<name>A0A2D0SPX0_ICTPU</name>